<evidence type="ECO:0000256" key="4">
    <source>
        <dbReference type="ARBA" id="ARBA00007372"/>
    </source>
</evidence>
<evidence type="ECO:0000256" key="12">
    <source>
        <dbReference type="ARBA" id="ARBA00023136"/>
    </source>
</evidence>
<evidence type="ECO:0000256" key="14">
    <source>
        <dbReference type="ARBA" id="ARBA00031222"/>
    </source>
</evidence>
<dbReference type="InterPro" id="IPR019342">
    <property type="entry name" value="NADH_UbQ_OxRdtase_FeS-su5"/>
</dbReference>
<keyword evidence="12" id="KW-0472">Membrane</keyword>
<keyword evidence="9" id="KW-0999">Mitochondrion inner membrane</keyword>
<evidence type="ECO:0000256" key="16">
    <source>
        <dbReference type="PIRSR" id="PIRSR619342-50"/>
    </source>
</evidence>
<feature type="disulfide bond" evidence="16">
    <location>
        <begin position="60"/>
        <end position="96"/>
    </location>
</feature>
<evidence type="ECO:0000256" key="7">
    <source>
        <dbReference type="ARBA" id="ARBA00022448"/>
    </source>
</evidence>
<comment type="subcellular location">
    <subcellularLocation>
        <location evidence="3">Mitochondrion inner membrane</location>
        <topology evidence="3">Peripheral membrane protein</topology>
    </subcellularLocation>
    <subcellularLocation>
        <location evidence="2">Mitochondrion intermembrane space</location>
    </subcellularLocation>
</comment>
<evidence type="ECO:0000256" key="10">
    <source>
        <dbReference type="ARBA" id="ARBA00022982"/>
    </source>
</evidence>
<dbReference type="EMBL" id="HBIP01004340">
    <property type="protein sequence ID" value="CAE0487031.1"/>
    <property type="molecule type" value="Transcribed_RNA"/>
</dbReference>
<dbReference type="GO" id="GO:0032981">
    <property type="term" value="P:mitochondrial respiratory chain complex I assembly"/>
    <property type="evidence" value="ECO:0007669"/>
    <property type="project" value="TreeGrafter"/>
</dbReference>
<keyword evidence="7" id="KW-0813">Transport</keyword>
<organism evidence="17">
    <name type="scientific">Dunaliella tertiolecta</name>
    <name type="common">Green alga</name>
    <dbReference type="NCBI Taxonomy" id="3047"/>
    <lineage>
        <taxon>Eukaryota</taxon>
        <taxon>Viridiplantae</taxon>
        <taxon>Chlorophyta</taxon>
        <taxon>core chlorophytes</taxon>
        <taxon>Chlorophyceae</taxon>
        <taxon>CS clade</taxon>
        <taxon>Chlamydomonadales</taxon>
        <taxon>Dunaliellaceae</taxon>
        <taxon>Dunaliella</taxon>
    </lineage>
</organism>
<dbReference type="PANTHER" id="PTHR15224">
    <property type="entry name" value="NADH DEHYDROGENASE [UBIQUINONE] IRON-SULFUR PROTEIN 5"/>
    <property type="match status" value="1"/>
</dbReference>
<keyword evidence="11" id="KW-0496">Mitochondrion</keyword>
<evidence type="ECO:0000256" key="9">
    <source>
        <dbReference type="ARBA" id="ARBA00022792"/>
    </source>
</evidence>
<dbReference type="GO" id="GO:0005758">
    <property type="term" value="C:mitochondrial intermembrane space"/>
    <property type="evidence" value="ECO:0007669"/>
    <property type="project" value="UniProtKB-SubCell"/>
</dbReference>
<accession>A0A7S3QM83</accession>
<proteinExistence type="inferred from homology"/>
<evidence type="ECO:0000256" key="3">
    <source>
        <dbReference type="ARBA" id="ARBA00004637"/>
    </source>
</evidence>
<evidence type="ECO:0000313" key="17">
    <source>
        <dbReference type="EMBL" id="CAE0487031.1"/>
    </source>
</evidence>
<comment type="similarity">
    <text evidence="4">Belongs to the complex I NDUFS5 subunit family.</text>
</comment>
<gene>
    <name evidence="17" type="ORF">DTER00134_LOCUS2075</name>
</gene>
<name>A0A7S3QM83_DUNTE</name>
<feature type="disulfide bond" evidence="16">
    <location>
        <begin position="70"/>
        <end position="86"/>
    </location>
</feature>
<keyword evidence="10" id="KW-0249">Electron transport</keyword>
<dbReference type="GO" id="GO:0005743">
    <property type="term" value="C:mitochondrial inner membrane"/>
    <property type="evidence" value="ECO:0007669"/>
    <property type="project" value="UniProtKB-SubCell"/>
</dbReference>
<evidence type="ECO:0000256" key="15">
    <source>
        <dbReference type="ARBA" id="ARBA00032739"/>
    </source>
</evidence>
<dbReference type="AlphaFoldDB" id="A0A7S3QM83"/>
<evidence type="ECO:0000256" key="1">
    <source>
        <dbReference type="ARBA" id="ARBA00003195"/>
    </source>
</evidence>
<evidence type="ECO:0000256" key="2">
    <source>
        <dbReference type="ARBA" id="ARBA00004569"/>
    </source>
</evidence>
<keyword evidence="8" id="KW-0679">Respiratory chain</keyword>
<dbReference type="PANTHER" id="PTHR15224:SF1">
    <property type="entry name" value="NADH DEHYDROGENASE [UBIQUINONE] IRON-SULFUR PROTEIN 5"/>
    <property type="match status" value="1"/>
</dbReference>
<reference evidence="17" key="1">
    <citation type="submission" date="2021-01" db="EMBL/GenBank/DDBJ databases">
        <authorList>
            <person name="Corre E."/>
            <person name="Pelletier E."/>
            <person name="Niang G."/>
            <person name="Scheremetjew M."/>
            <person name="Finn R."/>
            <person name="Kale V."/>
            <person name="Holt S."/>
            <person name="Cochrane G."/>
            <person name="Meng A."/>
            <person name="Brown T."/>
            <person name="Cohen L."/>
        </authorList>
    </citation>
    <scope>NUCLEOTIDE SEQUENCE</scope>
    <source>
        <strain evidence="17">CCMP1320</strain>
    </source>
</reference>
<protein>
    <recommendedName>
        <fullName evidence="6">NADH dehydrogenase [ubiquinone] iron-sulfur protein 5</fullName>
    </recommendedName>
    <alternativeName>
        <fullName evidence="14">Complex I-15 kDa</fullName>
    </alternativeName>
    <alternativeName>
        <fullName evidence="15">NADH-ubiquinone oxidoreductase 15 kDa subunit</fullName>
    </alternativeName>
</protein>
<keyword evidence="13 16" id="KW-1015">Disulfide bond</keyword>
<evidence type="ECO:0000256" key="8">
    <source>
        <dbReference type="ARBA" id="ARBA00022660"/>
    </source>
</evidence>
<dbReference type="CDD" id="cd24141">
    <property type="entry name" value="NDUFS5-like"/>
    <property type="match status" value="1"/>
</dbReference>
<sequence length="124" mass="13959">MDTESLFFIVSRDAFLVQLSLRIETTAPLISIFLSSFRSGSYICGAAMSGMGAQGGVSRCYHSFMDYLKCLDESKGVTTQQKNAECAEWLEDYNECLHHGKAHMRQFLMEREAKRQEQAKAESG</sequence>
<evidence type="ECO:0000256" key="5">
    <source>
        <dbReference type="ARBA" id="ARBA00011261"/>
    </source>
</evidence>
<comment type="subunit">
    <text evidence="5">Mammalian complex I is composed of 45 different subunits. This is a component of the iron-sulfur (IP) fragment of the enzyme.</text>
</comment>
<evidence type="ECO:0000256" key="11">
    <source>
        <dbReference type="ARBA" id="ARBA00023128"/>
    </source>
</evidence>
<evidence type="ECO:0000256" key="6">
    <source>
        <dbReference type="ARBA" id="ARBA00013482"/>
    </source>
</evidence>
<comment type="function">
    <text evidence="1">Accessory subunit of the mitochondrial membrane respiratory chain NADH dehydrogenase (Complex I), that is believed not to be involved in catalysis. Complex I functions in the transfer of electrons from NADH to the respiratory chain. The immediate electron acceptor for the enzyme is believed to be ubiquinone.</text>
</comment>
<evidence type="ECO:0000256" key="13">
    <source>
        <dbReference type="ARBA" id="ARBA00023157"/>
    </source>
</evidence>